<gene>
    <name evidence="2" type="ORF">NDU88_007395</name>
</gene>
<feature type="chain" id="PRO_5043417573" description="Secreted protein" evidence="1">
    <location>
        <begin position="19"/>
        <end position="136"/>
    </location>
</feature>
<name>A0AAV7QRS3_PLEWA</name>
<reference evidence="2" key="1">
    <citation type="journal article" date="2022" name="bioRxiv">
        <title>Sequencing and chromosome-scale assembly of the giantPleurodeles waltlgenome.</title>
        <authorList>
            <person name="Brown T."/>
            <person name="Elewa A."/>
            <person name="Iarovenko S."/>
            <person name="Subramanian E."/>
            <person name="Araus A.J."/>
            <person name="Petzold A."/>
            <person name="Susuki M."/>
            <person name="Suzuki K.-i.T."/>
            <person name="Hayashi T."/>
            <person name="Toyoda A."/>
            <person name="Oliveira C."/>
            <person name="Osipova E."/>
            <person name="Leigh N.D."/>
            <person name="Simon A."/>
            <person name="Yun M.H."/>
        </authorList>
    </citation>
    <scope>NUCLEOTIDE SEQUENCE</scope>
    <source>
        <strain evidence="2">20211129_DDA</strain>
        <tissue evidence="2">Liver</tissue>
    </source>
</reference>
<organism evidence="2 3">
    <name type="scientific">Pleurodeles waltl</name>
    <name type="common">Iberian ribbed newt</name>
    <dbReference type="NCBI Taxonomy" id="8319"/>
    <lineage>
        <taxon>Eukaryota</taxon>
        <taxon>Metazoa</taxon>
        <taxon>Chordata</taxon>
        <taxon>Craniata</taxon>
        <taxon>Vertebrata</taxon>
        <taxon>Euteleostomi</taxon>
        <taxon>Amphibia</taxon>
        <taxon>Batrachia</taxon>
        <taxon>Caudata</taxon>
        <taxon>Salamandroidea</taxon>
        <taxon>Salamandridae</taxon>
        <taxon>Pleurodelinae</taxon>
        <taxon>Pleurodeles</taxon>
    </lineage>
</organism>
<evidence type="ECO:0008006" key="4">
    <source>
        <dbReference type="Google" id="ProtNLM"/>
    </source>
</evidence>
<accession>A0AAV7QRS3</accession>
<protein>
    <recommendedName>
        <fullName evidence="4">Secreted protein</fullName>
    </recommendedName>
</protein>
<evidence type="ECO:0000313" key="2">
    <source>
        <dbReference type="EMBL" id="KAJ1141058.1"/>
    </source>
</evidence>
<sequence>MWKLLIAAGFFFPVVTESSTVSVDEKVWVAMQHLVELSRMDLVVGEVAWPHPTRRTSSAVAATVIACSPPRAWRHEAQVKVRGWGHLRGAWSGRAGRRVGGEDGEGLRGMSGDMAGLEIGRGEEGARRVVASGSEG</sequence>
<keyword evidence="1" id="KW-0732">Signal</keyword>
<evidence type="ECO:0000313" key="3">
    <source>
        <dbReference type="Proteomes" id="UP001066276"/>
    </source>
</evidence>
<dbReference type="EMBL" id="JANPWB010000010">
    <property type="protein sequence ID" value="KAJ1141058.1"/>
    <property type="molecule type" value="Genomic_DNA"/>
</dbReference>
<comment type="caution">
    <text evidence="2">The sequence shown here is derived from an EMBL/GenBank/DDBJ whole genome shotgun (WGS) entry which is preliminary data.</text>
</comment>
<evidence type="ECO:0000256" key="1">
    <source>
        <dbReference type="SAM" id="SignalP"/>
    </source>
</evidence>
<dbReference type="AlphaFoldDB" id="A0AAV7QRS3"/>
<dbReference type="Proteomes" id="UP001066276">
    <property type="component" value="Chromosome 6"/>
</dbReference>
<keyword evidence="3" id="KW-1185">Reference proteome</keyword>
<feature type="signal peptide" evidence="1">
    <location>
        <begin position="1"/>
        <end position="18"/>
    </location>
</feature>
<proteinExistence type="predicted"/>